<keyword evidence="1 3" id="KW-0812">Transmembrane</keyword>
<keyword evidence="1" id="KW-0472">Membrane</keyword>
<dbReference type="PATRIC" id="fig|1618376.3.peg.291"/>
<dbReference type="PROSITE" id="PS51352">
    <property type="entry name" value="THIOREDOXIN_2"/>
    <property type="match status" value="1"/>
</dbReference>
<dbReference type="AlphaFoldDB" id="A0A0G1GND1"/>
<name>A0A0G1GND1_9BACT</name>
<dbReference type="InterPro" id="IPR039447">
    <property type="entry name" value="UreH-like_TM_dom"/>
</dbReference>
<organism evidence="3 4">
    <name type="scientific">Candidatus Collierbacteria bacterium GW2011_GWA1_44_12</name>
    <dbReference type="NCBI Taxonomy" id="1618376"/>
    <lineage>
        <taxon>Bacteria</taxon>
        <taxon>Candidatus Collieribacteriota</taxon>
    </lineage>
</organism>
<comment type="caution">
    <text evidence="3">The sequence shown here is derived from an EMBL/GenBank/DDBJ whole genome shotgun (WGS) entry which is preliminary data.</text>
</comment>
<evidence type="ECO:0000313" key="3">
    <source>
        <dbReference type="EMBL" id="KKT36035.1"/>
    </source>
</evidence>
<accession>A0A0G1GND1</accession>
<dbReference type="Gene3D" id="2.60.120.260">
    <property type="entry name" value="Galactose-binding domain-like"/>
    <property type="match status" value="1"/>
</dbReference>
<reference evidence="3 4" key="1">
    <citation type="journal article" date="2015" name="Nature">
        <title>rRNA introns, odd ribosomes, and small enigmatic genomes across a large radiation of phyla.</title>
        <authorList>
            <person name="Brown C.T."/>
            <person name="Hug L.A."/>
            <person name="Thomas B.C."/>
            <person name="Sharon I."/>
            <person name="Castelle C.J."/>
            <person name="Singh A."/>
            <person name="Wilkins M.J."/>
            <person name="Williams K.H."/>
            <person name="Banfield J.F."/>
        </authorList>
    </citation>
    <scope>NUCLEOTIDE SEQUENCE [LARGE SCALE GENOMIC DNA]</scope>
</reference>
<feature type="transmembrane region" description="Helical" evidence="1">
    <location>
        <begin position="195"/>
        <end position="211"/>
    </location>
</feature>
<evidence type="ECO:0000256" key="1">
    <source>
        <dbReference type="SAM" id="Phobius"/>
    </source>
</evidence>
<feature type="transmembrane region" description="Helical" evidence="1">
    <location>
        <begin position="6"/>
        <end position="29"/>
    </location>
</feature>
<dbReference type="GO" id="GO:0016491">
    <property type="term" value="F:oxidoreductase activity"/>
    <property type="evidence" value="ECO:0007669"/>
    <property type="project" value="InterPro"/>
</dbReference>
<dbReference type="InterPro" id="IPR013766">
    <property type="entry name" value="Thioredoxin_domain"/>
</dbReference>
<dbReference type="PANTHER" id="PTHR42852">
    <property type="entry name" value="THIOL:DISULFIDE INTERCHANGE PROTEIN DSBE"/>
    <property type="match status" value="1"/>
</dbReference>
<evidence type="ECO:0000313" key="4">
    <source>
        <dbReference type="Proteomes" id="UP000034069"/>
    </source>
</evidence>
<dbReference type="PANTHER" id="PTHR42852:SF13">
    <property type="entry name" value="PROTEIN DIPZ"/>
    <property type="match status" value="1"/>
</dbReference>
<dbReference type="Gene3D" id="3.40.30.10">
    <property type="entry name" value="Glutaredoxin"/>
    <property type="match status" value="1"/>
</dbReference>
<feature type="transmembrane region" description="Helical" evidence="1">
    <location>
        <begin position="151"/>
        <end position="174"/>
    </location>
</feature>
<dbReference type="Pfam" id="PF13386">
    <property type="entry name" value="DsbD_2"/>
    <property type="match status" value="1"/>
</dbReference>
<feature type="transmembrane region" description="Helical" evidence="1">
    <location>
        <begin position="119"/>
        <end position="145"/>
    </location>
</feature>
<dbReference type="InterPro" id="IPR041017">
    <property type="entry name" value="Thioredoxin_10"/>
</dbReference>
<feature type="transmembrane region" description="Helical" evidence="1">
    <location>
        <begin position="71"/>
        <end position="91"/>
    </location>
</feature>
<gene>
    <name evidence="3" type="ORF">UW23_C0008G0012</name>
</gene>
<dbReference type="Pfam" id="PF08534">
    <property type="entry name" value="Redoxin"/>
    <property type="match status" value="1"/>
</dbReference>
<sequence>MILLIALAYVAGVVTILSPCILSVLPIVLAGSVSGGKKKPLGVIVGFIGSFTFFTLTLTLITRALGVPAEWLRWVAALVMIMFGLTMVIPSMKMLFERLMRVSGNVGQSPIEEGFKPGLLLGTSLGLVWTPCVGPILATVLSLSLVGQVGIGSFLVMLAYSIGTAIPMFAIMYGGRQLLDRQAWLKNNLERIERGFGVIVVIAGLAILLSFDRSLQIWALKVFPGWGAGLTSFEISPLVEENLGRLRDVTVDVEFGRPSFEFQADMMAKAPDFIGGGPWINSEPLSLSTNLRGKVVMVDFWTYSCINCIRTIPYLRSWYEKYKEQGFVLVGVHSPEFEFEKDGDNVRRAMIDLGVPYPVVQDNGFDIWNAYNNHYWPAHYLINKEGKIIYTHFGEGKYAETEREIVKALGTNAVVMEEPEVPIRIGQTPEIYLGYIRARDYEQRLRENAVFSYNFVSSPDQDKIALGGAWESKDEYIESAENGAFVELSFRANKVYLVMSKAVGVSQPLGLKVNVDGVETGSISIDASDKYDIVDLGATFDRHVLRLTADKGLRMFAFTFGTE</sequence>
<dbReference type="Proteomes" id="UP000034069">
    <property type="component" value="Unassembled WGS sequence"/>
</dbReference>
<dbReference type="Pfam" id="PF17991">
    <property type="entry name" value="Thioredoxin_10"/>
    <property type="match status" value="1"/>
</dbReference>
<dbReference type="CDD" id="cd03012">
    <property type="entry name" value="TlpA_like_DipZ_like"/>
    <property type="match status" value="1"/>
</dbReference>
<keyword evidence="1" id="KW-1133">Transmembrane helix</keyword>
<feature type="transmembrane region" description="Helical" evidence="1">
    <location>
        <begin position="41"/>
        <end position="65"/>
    </location>
</feature>
<proteinExistence type="predicted"/>
<dbReference type="EMBL" id="LCHN01000008">
    <property type="protein sequence ID" value="KKT36035.1"/>
    <property type="molecule type" value="Genomic_DNA"/>
</dbReference>
<dbReference type="InterPro" id="IPR036249">
    <property type="entry name" value="Thioredoxin-like_sf"/>
</dbReference>
<dbReference type="SUPFAM" id="SSF52833">
    <property type="entry name" value="Thioredoxin-like"/>
    <property type="match status" value="1"/>
</dbReference>
<feature type="domain" description="Thioredoxin" evidence="2">
    <location>
        <begin position="264"/>
        <end position="411"/>
    </location>
</feature>
<dbReference type="InterPro" id="IPR013740">
    <property type="entry name" value="Redoxin"/>
</dbReference>
<evidence type="ECO:0000259" key="2">
    <source>
        <dbReference type="PROSITE" id="PS51352"/>
    </source>
</evidence>
<protein>
    <submittedName>
        <fullName evidence="3">Cytochrome C biogenesis protein transmembrane region</fullName>
    </submittedName>
</protein>
<dbReference type="InterPro" id="IPR050553">
    <property type="entry name" value="Thioredoxin_ResA/DsbE_sf"/>
</dbReference>